<gene>
    <name evidence="5" type="ORF">BEMITA_LOCUS5637</name>
</gene>
<name>A0A9P0F267_BEMTA</name>
<dbReference type="Pfam" id="PF05186">
    <property type="entry name" value="Dpy-30"/>
    <property type="match status" value="1"/>
</dbReference>
<dbReference type="AlphaFoldDB" id="A0A9P0F267"/>
<dbReference type="CDD" id="cd22965">
    <property type="entry name" value="DD_DPY30_SDC1"/>
    <property type="match status" value="1"/>
</dbReference>
<evidence type="ECO:0000256" key="1">
    <source>
        <dbReference type="ARBA" id="ARBA00004123"/>
    </source>
</evidence>
<feature type="compositionally biased region" description="Basic and acidic residues" evidence="4">
    <location>
        <begin position="32"/>
        <end position="45"/>
    </location>
</feature>
<keyword evidence="3" id="KW-0539">Nucleus</keyword>
<proteinExistence type="inferred from homology"/>
<dbReference type="Proteomes" id="UP001152759">
    <property type="component" value="Chromosome 3"/>
</dbReference>
<evidence type="ECO:0000313" key="6">
    <source>
        <dbReference type="Proteomes" id="UP001152759"/>
    </source>
</evidence>
<evidence type="ECO:0000256" key="3">
    <source>
        <dbReference type="ARBA" id="ARBA00023242"/>
    </source>
</evidence>
<comment type="subcellular location">
    <subcellularLocation>
        <location evidence="1">Nucleus</location>
    </subcellularLocation>
</comment>
<sequence length="113" mass="11912">MSVDSSSGTGTTPADSDSTFKVPTGNGANGVSKDEKLAKSEKDSGSEGSKAKKSRVDFQSLPTRQYLDQTVVPILLKGLSTLAKQRPPDPIAFLADFLVKNKSSYDNPSSSSN</sequence>
<dbReference type="Gene3D" id="1.20.890.10">
    <property type="entry name" value="cAMP-dependent protein kinase regulatory subunit, dimerization-anchoring domain"/>
    <property type="match status" value="1"/>
</dbReference>
<evidence type="ECO:0000256" key="2">
    <source>
        <dbReference type="ARBA" id="ARBA00010849"/>
    </source>
</evidence>
<comment type="similarity">
    <text evidence="2">Belongs to the dpy-30 family.</text>
</comment>
<feature type="compositionally biased region" description="Polar residues" evidence="4">
    <location>
        <begin position="1"/>
        <end position="21"/>
    </location>
</feature>
<feature type="region of interest" description="Disordered" evidence="4">
    <location>
        <begin position="1"/>
        <end position="62"/>
    </location>
</feature>
<protein>
    <submittedName>
        <fullName evidence="5">Uncharacterized protein</fullName>
    </submittedName>
</protein>
<accession>A0A9P0F267</accession>
<organism evidence="5 6">
    <name type="scientific">Bemisia tabaci</name>
    <name type="common">Sweetpotato whitefly</name>
    <name type="synonym">Aleurodes tabaci</name>
    <dbReference type="NCBI Taxonomy" id="7038"/>
    <lineage>
        <taxon>Eukaryota</taxon>
        <taxon>Metazoa</taxon>
        <taxon>Ecdysozoa</taxon>
        <taxon>Arthropoda</taxon>
        <taxon>Hexapoda</taxon>
        <taxon>Insecta</taxon>
        <taxon>Pterygota</taxon>
        <taxon>Neoptera</taxon>
        <taxon>Paraneoptera</taxon>
        <taxon>Hemiptera</taxon>
        <taxon>Sternorrhyncha</taxon>
        <taxon>Aleyrodoidea</taxon>
        <taxon>Aleyrodidae</taxon>
        <taxon>Aleyrodinae</taxon>
        <taxon>Bemisia</taxon>
    </lineage>
</organism>
<reference evidence="5" key="1">
    <citation type="submission" date="2021-12" db="EMBL/GenBank/DDBJ databases">
        <authorList>
            <person name="King R."/>
        </authorList>
    </citation>
    <scope>NUCLEOTIDE SEQUENCE</scope>
</reference>
<dbReference type="KEGG" id="btab:109029949"/>
<evidence type="ECO:0000256" key="4">
    <source>
        <dbReference type="SAM" id="MobiDB-lite"/>
    </source>
</evidence>
<keyword evidence="6" id="KW-1185">Reference proteome</keyword>
<dbReference type="GO" id="GO:0005634">
    <property type="term" value="C:nucleus"/>
    <property type="evidence" value="ECO:0007669"/>
    <property type="project" value="UniProtKB-SubCell"/>
</dbReference>
<evidence type="ECO:0000313" key="5">
    <source>
        <dbReference type="EMBL" id="CAH0386534.1"/>
    </source>
</evidence>
<dbReference type="FunFam" id="1.20.890.10:FF:000003">
    <property type="entry name" value="protein dpy-30 homolog"/>
    <property type="match status" value="1"/>
</dbReference>
<dbReference type="EMBL" id="OU963864">
    <property type="protein sequence ID" value="CAH0386534.1"/>
    <property type="molecule type" value="Genomic_DNA"/>
</dbReference>
<dbReference type="OrthoDB" id="417678at2759"/>
<dbReference type="InterPro" id="IPR007858">
    <property type="entry name" value="Dpy-30_motif"/>
</dbReference>
<dbReference type="InterPro" id="IPR049629">
    <property type="entry name" value="DPY30_SDC1_DD"/>
</dbReference>